<evidence type="ECO:0000313" key="4">
    <source>
        <dbReference type="EMBL" id="CAL1579305.1"/>
    </source>
</evidence>
<dbReference type="EMBL" id="OZ035823">
    <property type="protein sequence ID" value="CAL1567203.1"/>
    <property type="molecule type" value="Genomic_DNA"/>
</dbReference>
<dbReference type="EMBL" id="OZ035834">
    <property type="protein sequence ID" value="CAL1574558.1"/>
    <property type="molecule type" value="Genomic_DNA"/>
</dbReference>
<evidence type="ECO:0000256" key="1">
    <source>
        <dbReference type="SAM" id="Phobius"/>
    </source>
</evidence>
<dbReference type="Proteomes" id="UP001497482">
    <property type="component" value="Chromosome 14"/>
</dbReference>
<protein>
    <recommendedName>
        <fullName evidence="12">NADH dehydrogenase subunit 6</fullName>
    </recommendedName>
</protein>
<keyword evidence="11" id="KW-1185">Reference proteome</keyword>
<evidence type="ECO:0000313" key="9">
    <source>
        <dbReference type="EMBL" id="CAL1607866.1"/>
    </source>
</evidence>
<dbReference type="Proteomes" id="UP001497482">
    <property type="component" value="Chromosome 8"/>
</dbReference>
<dbReference type="EMBL" id="OZ035841">
    <property type="protein sequence ID" value="CAL1590617.1"/>
    <property type="molecule type" value="Genomic_DNA"/>
</dbReference>
<dbReference type="Proteomes" id="UP001497482">
    <property type="component" value="Chromosome 18"/>
</dbReference>
<dbReference type="Proteomes" id="UP001497482">
    <property type="component" value="Chromosome 12"/>
</dbReference>
<dbReference type="EMBL" id="OZ035843">
    <property type="protein sequence ID" value="CAL1597424.1"/>
    <property type="molecule type" value="Genomic_DNA"/>
</dbReference>
<evidence type="ECO:0000313" key="2">
    <source>
        <dbReference type="EMBL" id="CAL1567203.1"/>
    </source>
</evidence>
<evidence type="ECO:0000313" key="8">
    <source>
        <dbReference type="EMBL" id="CAL1603129.1"/>
    </source>
</evidence>
<dbReference type="EMBL" id="OZ035836">
    <property type="protein sequence ID" value="CAL1579305.1"/>
    <property type="molecule type" value="Genomic_DNA"/>
</dbReference>
<dbReference type="EMBL" id="OZ035840">
    <property type="protein sequence ID" value="CAL1589308.1"/>
    <property type="molecule type" value="Genomic_DNA"/>
</dbReference>
<organism evidence="2 11">
    <name type="scientific">Knipowitschia caucasica</name>
    <name type="common">Caucasian dwarf goby</name>
    <name type="synonym">Pomatoschistus caucasicus</name>
    <dbReference type="NCBI Taxonomy" id="637954"/>
    <lineage>
        <taxon>Eukaryota</taxon>
        <taxon>Metazoa</taxon>
        <taxon>Chordata</taxon>
        <taxon>Craniata</taxon>
        <taxon>Vertebrata</taxon>
        <taxon>Euteleostomi</taxon>
        <taxon>Actinopterygii</taxon>
        <taxon>Neopterygii</taxon>
        <taxon>Teleostei</taxon>
        <taxon>Neoteleostei</taxon>
        <taxon>Acanthomorphata</taxon>
        <taxon>Gobiaria</taxon>
        <taxon>Gobiiformes</taxon>
        <taxon>Gobioidei</taxon>
        <taxon>Gobiidae</taxon>
        <taxon>Gobiinae</taxon>
        <taxon>Knipowitschia</taxon>
    </lineage>
</organism>
<evidence type="ECO:0000313" key="11">
    <source>
        <dbReference type="Proteomes" id="UP001497482"/>
    </source>
</evidence>
<evidence type="ECO:0008006" key="12">
    <source>
        <dbReference type="Google" id="ProtNLM"/>
    </source>
</evidence>
<evidence type="ECO:0000313" key="10">
    <source>
        <dbReference type="EMBL" id="CAL1614426.1"/>
    </source>
</evidence>
<dbReference type="EMBL" id="OZ035828">
    <property type="protein sequence ID" value="CAL1607866.1"/>
    <property type="molecule type" value="Genomic_DNA"/>
</dbReference>
<gene>
    <name evidence="4" type="ORF">KC01_LOCUS10373</name>
    <name evidence="5" type="ORF">KC01_LOCUS18945</name>
    <name evidence="6" type="ORF">KC01_LOCUS20110</name>
    <name evidence="7" type="ORF">KC01_LOCUS25930</name>
    <name evidence="8" type="ORF">KC01_LOCUS30847</name>
    <name evidence="2" type="ORF">KC01_LOCUS33</name>
    <name evidence="9" type="ORF">KC01_LOCUS34880</name>
    <name evidence="10" type="ORF">KC01_LOCUS40474</name>
    <name evidence="3" type="ORF">KC01_LOCUS6273</name>
</gene>
<keyword evidence="1" id="KW-0472">Membrane</keyword>
<dbReference type="EMBL" id="OZ035830">
    <property type="protein sequence ID" value="CAL1614426.1"/>
    <property type="molecule type" value="Genomic_DNA"/>
</dbReference>
<reference evidence="2 11" key="1">
    <citation type="submission" date="2024-04" db="EMBL/GenBank/DDBJ databases">
        <authorList>
            <person name="Waldvogel A.-M."/>
            <person name="Schoenle A."/>
        </authorList>
    </citation>
    <scope>NUCLEOTIDE SEQUENCE [LARGE SCALE GENOMIC DNA]</scope>
</reference>
<evidence type="ECO:0000313" key="7">
    <source>
        <dbReference type="EMBL" id="CAL1597424.1"/>
    </source>
</evidence>
<keyword evidence="1" id="KW-0812">Transmembrane</keyword>
<feature type="transmembrane region" description="Helical" evidence="1">
    <location>
        <begin position="44"/>
        <end position="77"/>
    </location>
</feature>
<evidence type="ECO:0000313" key="5">
    <source>
        <dbReference type="EMBL" id="CAL1589308.1"/>
    </source>
</evidence>
<dbReference type="Proteomes" id="UP001497482">
    <property type="component" value="Chromosome 21"/>
</dbReference>
<name>A0AAV2IT08_KNICA</name>
<proteinExistence type="predicted"/>
<keyword evidence="1" id="KW-1133">Transmembrane helix</keyword>
<dbReference type="Proteomes" id="UP001497482">
    <property type="component" value="Chromosome 19"/>
</dbReference>
<sequence>MGIFGWYVMVSVVCLLLRGGVGCVIIGVLVVGCLGLDDFGGVGWFGWLGGVVFEVGLFLGCLVFCLGVWVGLLGWVLGLVGVYMG</sequence>
<dbReference type="AlphaFoldDB" id="A0AAV2IT08"/>
<feature type="transmembrane region" description="Helical" evidence="1">
    <location>
        <begin position="6"/>
        <end position="32"/>
    </location>
</feature>
<dbReference type="Proteomes" id="UP001497482">
    <property type="component" value="Chromosome 6"/>
</dbReference>
<accession>A0AAV2IT08</accession>
<dbReference type="EMBL" id="OZ035826">
    <property type="protein sequence ID" value="CAL1603129.1"/>
    <property type="molecule type" value="Genomic_DNA"/>
</dbReference>
<evidence type="ECO:0000313" key="6">
    <source>
        <dbReference type="EMBL" id="CAL1590617.1"/>
    </source>
</evidence>
<dbReference type="Proteomes" id="UP001497482">
    <property type="component" value="Chromosome 1"/>
</dbReference>
<evidence type="ECO:0000313" key="3">
    <source>
        <dbReference type="EMBL" id="CAL1574558.1"/>
    </source>
</evidence>
<dbReference type="Proteomes" id="UP001497482">
    <property type="component" value="Chromosome 4"/>
</dbReference>